<reference evidence="3" key="1">
    <citation type="journal article" date="2010" name="Genome Biol.">
        <title>Genome sequence of the necrotrophic plant pathogen Pythium ultimum reveals original pathogenicity mechanisms and effector repertoire.</title>
        <authorList>
            <person name="Levesque C.A."/>
            <person name="Brouwer H."/>
            <person name="Cano L."/>
            <person name="Hamilton J.P."/>
            <person name="Holt C."/>
            <person name="Huitema E."/>
            <person name="Raffaele S."/>
            <person name="Robideau G.P."/>
            <person name="Thines M."/>
            <person name="Win J."/>
            <person name="Zerillo M.M."/>
            <person name="Beakes G.W."/>
            <person name="Boore J.L."/>
            <person name="Busam D."/>
            <person name="Dumas B."/>
            <person name="Ferriera S."/>
            <person name="Fuerstenberg S.I."/>
            <person name="Gachon C.M."/>
            <person name="Gaulin E."/>
            <person name="Govers F."/>
            <person name="Grenville-Briggs L."/>
            <person name="Horner N."/>
            <person name="Hostetler J."/>
            <person name="Jiang R.H."/>
            <person name="Johnson J."/>
            <person name="Krajaejun T."/>
            <person name="Lin H."/>
            <person name="Meijer H.J."/>
            <person name="Moore B."/>
            <person name="Morris P."/>
            <person name="Phuntmart V."/>
            <person name="Puiu D."/>
            <person name="Shetty J."/>
            <person name="Stajich J.E."/>
            <person name="Tripathy S."/>
            <person name="Wawra S."/>
            <person name="van West P."/>
            <person name="Whitty B.R."/>
            <person name="Coutinho P.M."/>
            <person name="Henrissat B."/>
            <person name="Martin F."/>
            <person name="Thomas P.D."/>
            <person name="Tyler B.M."/>
            <person name="De Vries R.P."/>
            <person name="Kamoun S."/>
            <person name="Yandell M."/>
            <person name="Tisserat N."/>
            <person name="Buell C.R."/>
        </authorList>
    </citation>
    <scope>NUCLEOTIDE SEQUENCE</scope>
    <source>
        <strain evidence="3">DAOM:BR144</strain>
    </source>
</reference>
<keyword evidence="3" id="KW-1185">Reference proteome</keyword>
<dbReference type="EnsemblProtists" id="PYU1_T004259">
    <property type="protein sequence ID" value="PYU1_T004259"/>
    <property type="gene ID" value="PYU1_G004249"/>
</dbReference>
<proteinExistence type="predicted"/>
<evidence type="ECO:0000313" key="2">
    <source>
        <dbReference type="EnsemblProtists" id="PYU1_T004259"/>
    </source>
</evidence>
<feature type="compositionally biased region" description="Acidic residues" evidence="1">
    <location>
        <begin position="474"/>
        <end position="486"/>
    </location>
</feature>
<dbReference type="InParanoid" id="K3WH18"/>
<feature type="region of interest" description="Disordered" evidence="1">
    <location>
        <begin position="471"/>
        <end position="495"/>
    </location>
</feature>
<dbReference type="Proteomes" id="UP000019132">
    <property type="component" value="Unassembled WGS sequence"/>
</dbReference>
<dbReference type="eggNOG" id="ENOG502RARU">
    <property type="taxonomic scope" value="Eukaryota"/>
</dbReference>
<evidence type="ECO:0000256" key="1">
    <source>
        <dbReference type="SAM" id="MobiDB-lite"/>
    </source>
</evidence>
<reference evidence="3" key="2">
    <citation type="submission" date="2010-04" db="EMBL/GenBank/DDBJ databases">
        <authorList>
            <person name="Buell R."/>
            <person name="Hamilton J."/>
            <person name="Hostetler J."/>
        </authorList>
    </citation>
    <scope>NUCLEOTIDE SEQUENCE [LARGE SCALE GENOMIC DNA]</scope>
    <source>
        <strain evidence="3">DAOM:BR144</strain>
    </source>
</reference>
<protein>
    <submittedName>
        <fullName evidence="2">Uncharacterized protein</fullName>
    </submittedName>
</protein>
<dbReference type="OMA" id="AVPSYRM"/>
<dbReference type="VEuPathDB" id="FungiDB:PYU1_G004249"/>
<dbReference type="HOGENOM" id="CLU_041503_0_0_1"/>
<sequence>MSEADRPTMEERQEAIVESAQRRNSALQSTLGLASSAASMVFYPYVAAGKVAYQATSYAVHAPINITRHVKDSLLGSNNTNALEANESAEQDGGCDLFGERSAESEAGSDVSEVDEAKEASTATDGSAGEVVDLFGEQEMSIINAELLSTEAEGAEAESKAGVVSQLLFLPVRVVSRGVSTAAAIPGSLISYSGKKISGAVLTSQSLATTALVVSSGAVARTSLHVAQGLTYGAISTASFTATKLSGAVGTSVRSVGYVIPESVSNAVWQGMGATGNASVSVVSYAIAVPAYRMLDALVPDLSKYINERDCVEKTREIVLLLVKIMGPQNAFYLLKFIYETVNSDEVYDMFLLCQDIARESLDGENYRAAGSSVGKATGASVLVPVVTGIYNMMPSFEELFDAVAFVADVSGEILNEVAQSSSSNEMEMSSRFEYVDDSSNGEDDEGEDSESGHSTISADAFEPFNEYQHEQHDVEDEMSDQEEQEKEAQDKNGEIEFSNVFGADFEPSKPVSKAFSSSSSTADEEKHVFGFDFGVTSFLAEVCDSDEATALFNTFGDFLDVLIESK</sequence>
<feature type="region of interest" description="Disordered" evidence="1">
    <location>
        <begin position="436"/>
        <end position="456"/>
    </location>
</feature>
<accession>K3WH18</accession>
<feature type="region of interest" description="Disordered" evidence="1">
    <location>
        <begin position="85"/>
        <end position="128"/>
    </location>
</feature>
<reference evidence="2" key="3">
    <citation type="submission" date="2015-02" db="UniProtKB">
        <authorList>
            <consortium name="EnsemblProtists"/>
        </authorList>
    </citation>
    <scope>IDENTIFICATION</scope>
    <source>
        <strain evidence="2">DAOM BR144</strain>
    </source>
</reference>
<name>K3WH18_GLOUD</name>
<feature type="compositionally biased region" description="Acidic residues" evidence="1">
    <location>
        <begin position="436"/>
        <end position="450"/>
    </location>
</feature>
<organism evidence="2 3">
    <name type="scientific">Globisporangium ultimum (strain ATCC 200006 / CBS 805.95 / DAOM BR144)</name>
    <name type="common">Pythium ultimum</name>
    <dbReference type="NCBI Taxonomy" id="431595"/>
    <lineage>
        <taxon>Eukaryota</taxon>
        <taxon>Sar</taxon>
        <taxon>Stramenopiles</taxon>
        <taxon>Oomycota</taxon>
        <taxon>Peronosporomycetes</taxon>
        <taxon>Pythiales</taxon>
        <taxon>Pythiaceae</taxon>
        <taxon>Globisporangium</taxon>
    </lineage>
</organism>
<evidence type="ECO:0000313" key="3">
    <source>
        <dbReference type="Proteomes" id="UP000019132"/>
    </source>
</evidence>
<dbReference type="EMBL" id="GL376567">
    <property type="status" value="NOT_ANNOTATED_CDS"/>
    <property type="molecule type" value="Genomic_DNA"/>
</dbReference>
<dbReference type="AlphaFoldDB" id="K3WH18"/>